<dbReference type="RefSeq" id="WP_234940117.1">
    <property type="nucleotide sequence ID" value="NZ_JBKBDD010000004.1"/>
</dbReference>
<gene>
    <name evidence="7" type="ORF">ACK4CT_13360</name>
</gene>
<protein>
    <submittedName>
        <fullName evidence="7">Acyl-CoA dehydrogenase family protein</fullName>
    </submittedName>
</protein>
<keyword evidence="4" id="KW-0274">FAD</keyword>
<reference evidence="7 8" key="1">
    <citation type="submission" date="2024-12" db="EMBL/GenBank/DDBJ databases">
        <title>The coexistence of Mycolicibacterium septicum and Mycolicibacterium nivoides in clinical samples.</title>
        <authorList>
            <person name="Wang C."/>
            <person name="Feng Y."/>
            <person name="Zong Z."/>
        </authorList>
    </citation>
    <scope>NUCLEOTIDE SEQUENCE [LARGE SCALE GENOMIC DNA]</scope>
    <source>
        <strain evidence="7 8">120309</strain>
    </source>
</reference>
<evidence type="ECO:0000313" key="8">
    <source>
        <dbReference type="Proteomes" id="UP001635816"/>
    </source>
</evidence>
<dbReference type="InterPro" id="IPR036250">
    <property type="entry name" value="AcylCo_DH-like_C"/>
</dbReference>
<comment type="cofactor">
    <cofactor evidence="1">
        <name>FAD</name>
        <dbReference type="ChEBI" id="CHEBI:57692"/>
    </cofactor>
</comment>
<sequence>MNTIELTTSASTAVDPDLVIMMDDVFADYRRAGIRAAAGERVAYDRGLWRRLAPLGLIRLTGAEDSGGSGASWYEAAELLNAAVRHGVRAPFAEHDLLACWLMEAAGQPLDKAVRTVCVQPRDGRAATGVPWAADADRIVVLSPAGDGYRLTEFDATDLPVTAGVNLIGEPRDKVSLDSAALTGPTVPTELVDQLARKSAMVRAIQVCAALDGAVRMSIEHVASRVQFGRPLAKFQAIQNLISDAAAEAALARAATEAALHTAVGTDWESSHLDFQIATARSCAGHAASVVVRNAHQVHGALGTTHEHLLHEYTRAALAWRSEFGSVRSWDARVASVASACGGQGLWALIADGS</sequence>
<dbReference type="InterPro" id="IPR009075">
    <property type="entry name" value="AcylCo_DH/oxidase_C"/>
</dbReference>
<keyword evidence="5" id="KW-0560">Oxidoreductase</keyword>
<dbReference type="SUPFAM" id="SSF56645">
    <property type="entry name" value="Acyl-CoA dehydrogenase NM domain-like"/>
    <property type="match status" value="1"/>
</dbReference>
<evidence type="ECO:0000256" key="2">
    <source>
        <dbReference type="ARBA" id="ARBA00009347"/>
    </source>
</evidence>
<name>A0ABW9LBE7_9MYCO</name>
<evidence type="ECO:0000256" key="1">
    <source>
        <dbReference type="ARBA" id="ARBA00001974"/>
    </source>
</evidence>
<dbReference type="Pfam" id="PF00441">
    <property type="entry name" value="Acyl-CoA_dh_1"/>
    <property type="match status" value="1"/>
</dbReference>
<evidence type="ECO:0000313" key="7">
    <source>
        <dbReference type="EMBL" id="MFN6544172.1"/>
    </source>
</evidence>
<dbReference type="InterPro" id="IPR037069">
    <property type="entry name" value="AcylCoA_DH/ox_N_sf"/>
</dbReference>
<dbReference type="Proteomes" id="UP001635816">
    <property type="component" value="Unassembled WGS sequence"/>
</dbReference>
<keyword evidence="3" id="KW-0285">Flavoprotein</keyword>
<dbReference type="EMBL" id="JBKBDD010000004">
    <property type="protein sequence ID" value="MFN6544172.1"/>
    <property type="molecule type" value="Genomic_DNA"/>
</dbReference>
<dbReference type="InterPro" id="IPR009100">
    <property type="entry name" value="AcylCoA_DH/oxidase_NM_dom_sf"/>
</dbReference>
<dbReference type="PANTHER" id="PTHR43884">
    <property type="entry name" value="ACYL-COA DEHYDROGENASE"/>
    <property type="match status" value="1"/>
</dbReference>
<organism evidence="7 8">
    <name type="scientific">Mycolicibacterium nivoides</name>
    <dbReference type="NCBI Taxonomy" id="2487344"/>
    <lineage>
        <taxon>Bacteria</taxon>
        <taxon>Bacillati</taxon>
        <taxon>Actinomycetota</taxon>
        <taxon>Actinomycetes</taxon>
        <taxon>Mycobacteriales</taxon>
        <taxon>Mycobacteriaceae</taxon>
        <taxon>Mycolicibacterium</taxon>
    </lineage>
</organism>
<dbReference type="Gene3D" id="1.20.140.10">
    <property type="entry name" value="Butyryl-CoA Dehydrogenase, subunit A, domain 3"/>
    <property type="match status" value="1"/>
</dbReference>
<dbReference type="SUPFAM" id="SSF47203">
    <property type="entry name" value="Acyl-CoA dehydrogenase C-terminal domain-like"/>
    <property type="match status" value="1"/>
</dbReference>
<comment type="similarity">
    <text evidence="2">Belongs to the acyl-CoA dehydrogenase family.</text>
</comment>
<accession>A0ABW9LBE7</accession>
<evidence type="ECO:0000256" key="3">
    <source>
        <dbReference type="ARBA" id="ARBA00022630"/>
    </source>
</evidence>
<evidence type="ECO:0000259" key="6">
    <source>
        <dbReference type="Pfam" id="PF00441"/>
    </source>
</evidence>
<dbReference type="Gene3D" id="1.10.540.10">
    <property type="entry name" value="Acyl-CoA dehydrogenase/oxidase, N-terminal domain"/>
    <property type="match status" value="1"/>
</dbReference>
<evidence type="ECO:0000256" key="4">
    <source>
        <dbReference type="ARBA" id="ARBA00022827"/>
    </source>
</evidence>
<dbReference type="PANTHER" id="PTHR43884:SF20">
    <property type="entry name" value="ACYL-COA DEHYDROGENASE FADE28"/>
    <property type="match status" value="1"/>
</dbReference>
<keyword evidence="8" id="KW-1185">Reference proteome</keyword>
<evidence type="ECO:0000256" key="5">
    <source>
        <dbReference type="ARBA" id="ARBA00023002"/>
    </source>
</evidence>
<comment type="caution">
    <text evidence="7">The sequence shown here is derived from an EMBL/GenBank/DDBJ whole genome shotgun (WGS) entry which is preliminary data.</text>
</comment>
<feature type="domain" description="Acyl-CoA dehydrogenase/oxidase C-terminal" evidence="6">
    <location>
        <begin position="201"/>
        <end position="321"/>
    </location>
</feature>
<proteinExistence type="inferred from homology"/>